<reference evidence="1" key="2">
    <citation type="submission" date="2015-03" db="UniProtKB">
        <authorList>
            <consortium name="EnsemblPlants"/>
        </authorList>
    </citation>
    <scope>IDENTIFICATION</scope>
</reference>
<reference evidence="1" key="1">
    <citation type="journal article" date="2009" name="Rice">
        <title>De Novo Next Generation Sequencing of Plant Genomes.</title>
        <authorList>
            <person name="Rounsley S."/>
            <person name="Marri P.R."/>
            <person name="Yu Y."/>
            <person name="He R."/>
            <person name="Sisneros N."/>
            <person name="Goicoechea J.L."/>
            <person name="Lee S.J."/>
            <person name="Angelova A."/>
            <person name="Kudrna D."/>
            <person name="Luo M."/>
            <person name="Affourtit J."/>
            <person name="Desany B."/>
            <person name="Knight J."/>
            <person name="Niazi F."/>
            <person name="Egholm M."/>
            <person name="Wing R.A."/>
        </authorList>
    </citation>
    <scope>NUCLEOTIDE SEQUENCE [LARGE SCALE GENOMIC DNA]</scope>
    <source>
        <strain evidence="1">cv. IRGC 105608</strain>
    </source>
</reference>
<sequence>MRRPGKVKSHPWWPGHVYSITLTSDGEVCRGYREAADEVARRAALAFLCPCHRPNAARPHELDPRYLLVDVPGFDTDAEYHPEQVAAEREKIDPRALLDYLKGAAVEQLDAAELIGKPKRHIPAVQMSSMLEAYRLSRYALKDPTYAQAFGMDYDEAQAAKTALEKKAREGSEIHSAMMCSI</sequence>
<dbReference type="Proteomes" id="UP000026960">
    <property type="component" value="Chromosome 5"/>
</dbReference>
<dbReference type="PANTHER" id="PTHR10688:SF5">
    <property type="entry name" value="PWWP DOMAIN-CONTAINING PROTEIN 1-RELATED"/>
    <property type="match status" value="1"/>
</dbReference>
<dbReference type="HOGENOM" id="CLU_1484183_0_0_1"/>
<dbReference type="EnsemblPlants" id="OBART05G03370.1">
    <property type="protein sequence ID" value="OBART05G03370.1"/>
    <property type="gene ID" value="OBART05G03370"/>
</dbReference>
<dbReference type="AlphaFoldDB" id="A0A0D3G392"/>
<proteinExistence type="predicted"/>
<accession>A0A0D3G392</accession>
<dbReference type="STRING" id="65489.A0A0D3G392"/>
<dbReference type="Gramene" id="OBART05G03370.1">
    <property type="protein sequence ID" value="OBART05G03370.1"/>
    <property type="gene ID" value="OBART05G03370"/>
</dbReference>
<dbReference type="InterPro" id="IPR052657">
    <property type="entry name" value="PDP_family_Arabidopsis"/>
</dbReference>
<name>A0A0D3G392_9ORYZ</name>
<dbReference type="PaxDb" id="65489-OBART05G03370.1"/>
<dbReference type="Gene3D" id="2.30.30.140">
    <property type="match status" value="1"/>
</dbReference>
<evidence type="ECO:0000313" key="2">
    <source>
        <dbReference type="Proteomes" id="UP000026960"/>
    </source>
</evidence>
<keyword evidence="2" id="KW-1185">Reference proteome</keyword>
<evidence type="ECO:0008006" key="3">
    <source>
        <dbReference type="Google" id="ProtNLM"/>
    </source>
</evidence>
<protein>
    <recommendedName>
        <fullName evidence="3">PWWP domain-containing protein</fullName>
    </recommendedName>
</protein>
<dbReference type="PANTHER" id="PTHR10688">
    <property type="entry name" value="PWWP DOMAIN-CONTAINING PROTEIN"/>
    <property type="match status" value="1"/>
</dbReference>
<evidence type="ECO:0000313" key="1">
    <source>
        <dbReference type="EnsemblPlants" id="OBART05G03370.1"/>
    </source>
</evidence>
<organism evidence="1">
    <name type="scientific">Oryza barthii</name>
    <dbReference type="NCBI Taxonomy" id="65489"/>
    <lineage>
        <taxon>Eukaryota</taxon>
        <taxon>Viridiplantae</taxon>
        <taxon>Streptophyta</taxon>
        <taxon>Embryophyta</taxon>
        <taxon>Tracheophyta</taxon>
        <taxon>Spermatophyta</taxon>
        <taxon>Magnoliopsida</taxon>
        <taxon>Liliopsida</taxon>
        <taxon>Poales</taxon>
        <taxon>Poaceae</taxon>
        <taxon>BOP clade</taxon>
        <taxon>Oryzoideae</taxon>
        <taxon>Oryzeae</taxon>
        <taxon>Oryzinae</taxon>
        <taxon>Oryza</taxon>
    </lineage>
</organism>